<dbReference type="InterPro" id="IPR027417">
    <property type="entry name" value="P-loop_NTPase"/>
</dbReference>
<dbReference type="Gene3D" id="3.40.50.300">
    <property type="entry name" value="P-loop containing nucleotide triphosphate hydrolases"/>
    <property type="match status" value="2"/>
</dbReference>
<evidence type="ECO:0000313" key="17">
    <source>
        <dbReference type="EMBL" id="WJW67734.1"/>
    </source>
</evidence>
<keyword evidence="6" id="KW-0347">Helicase</keyword>
<comment type="similarity">
    <text evidence="10 13">In the N-terminal section; belongs to the UvrB family.</text>
</comment>
<evidence type="ECO:0000313" key="16">
    <source>
        <dbReference type="EMBL" id="NWJ45870.1"/>
    </source>
</evidence>
<evidence type="ECO:0000256" key="9">
    <source>
        <dbReference type="ARBA" id="ARBA00023204"/>
    </source>
</evidence>
<comment type="subcellular location">
    <subcellularLocation>
        <location evidence="1 13">Cytoplasm</location>
    </subcellularLocation>
</comment>
<reference evidence="17" key="2">
    <citation type="journal article" date="2024" name="Nature">
        <title>Anoxygenic phototroph of the Chloroflexota uses a type I reaction centre.</title>
        <authorList>
            <person name="Tsuji J.M."/>
            <person name="Shaw N.A."/>
            <person name="Nagashima S."/>
            <person name="Venkiteswaran J.J."/>
            <person name="Schiff S.L."/>
            <person name="Watanabe T."/>
            <person name="Fukui M."/>
            <person name="Hanada S."/>
            <person name="Tank M."/>
            <person name="Neufeld J.D."/>
        </authorList>
    </citation>
    <scope>NUCLEOTIDE SEQUENCE</scope>
    <source>
        <strain evidence="17">L227-S17</strain>
    </source>
</reference>
<keyword evidence="2 13" id="KW-0963">Cytoplasm</keyword>
<dbReference type="Pfam" id="PF00271">
    <property type="entry name" value="Helicase_C"/>
    <property type="match status" value="1"/>
</dbReference>
<dbReference type="PROSITE" id="PS51194">
    <property type="entry name" value="HELICASE_CTER"/>
    <property type="match status" value="1"/>
</dbReference>
<evidence type="ECO:0000256" key="1">
    <source>
        <dbReference type="ARBA" id="ARBA00004496"/>
    </source>
</evidence>
<dbReference type="CDD" id="cd17991">
    <property type="entry name" value="DEXHc_TRCF"/>
    <property type="match status" value="1"/>
</dbReference>
<evidence type="ECO:0000256" key="5">
    <source>
        <dbReference type="ARBA" id="ARBA00022801"/>
    </source>
</evidence>
<keyword evidence="4 13" id="KW-0227">DNA damage</keyword>
<evidence type="ECO:0000256" key="6">
    <source>
        <dbReference type="ARBA" id="ARBA00022806"/>
    </source>
</evidence>
<evidence type="ECO:0000256" key="4">
    <source>
        <dbReference type="ARBA" id="ARBA00022763"/>
    </source>
</evidence>
<dbReference type="InterPro" id="IPR004576">
    <property type="entry name" value="Mfd"/>
</dbReference>
<keyword evidence="5 13" id="KW-0378">Hydrolase</keyword>
<dbReference type="InterPro" id="IPR037235">
    <property type="entry name" value="TRCF-like_C_D7"/>
</dbReference>
<dbReference type="InterPro" id="IPR036101">
    <property type="entry name" value="CarD-like/TRCF_RID_sf"/>
</dbReference>
<dbReference type="PANTHER" id="PTHR47964:SF1">
    <property type="entry name" value="ATP-DEPENDENT DNA HELICASE HOMOLOG RECG, CHLOROPLASTIC"/>
    <property type="match status" value="1"/>
</dbReference>
<dbReference type="InterPro" id="IPR005118">
    <property type="entry name" value="TRCF_C"/>
</dbReference>
<dbReference type="GO" id="GO:0016787">
    <property type="term" value="F:hydrolase activity"/>
    <property type="evidence" value="ECO:0007669"/>
    <property type="project" value="UniProtKB-KW"/>
</dbReference>
<evidence type="ECO:0000256" key="7">
    <source>
        <dbReference type="ARBA" id="ARBA00022840"/>
    </source>
</evidence>
<dbReference type="SUPFAM" id="SSF52540">
    <property type="entry name" value="P-loop containing nucleoside triphosphate hydrolases"/>
    <property type="match status" value="4"/>
</dbReference>
<evidence type="ECO:0000256" key="12">
    <source>
        <dbReference type="ARBA" id="ARBA00070128"/>
    </source>
</evidence>
<dbReference type="GO" id="GO:0006355">
    <property type="term" value="P:regulation of DNA-templated transcription"/>
    <property type="evidence" value="ECO:0007669"/>
    <property type="project" value="UniProtKB-UniRule"/>
</dbReference>
<evidence type="ECO:0000259" key="15">
    <source>
        <dbReference type="PROSITE" id="PS51194"/>
    </source>
</evidence>
<dbReference type="Gene3D" id="3.30.2060.10">
    <property type="entry name" value="Penicillin-binding protein 1b domain"/>
    <property type="match status" value="1"/>
</dbReference>
<proteinExistence type="inferred from homology"/>
<dbReference type="Pfam" id="PF03461">
    <property type="entry name" value="TRCF"/>
    <property type="match status" value="1"/>
</dbReference>
<evidence type="ECO:0000256" key="3">
    <source>
        <dbReference type="ARBA" id="ARBA00022741"/>
    </source>
</evidence>
<dbReference type="GO" id="GO:0003684">
    <property type="term" value="F:damaged DNA binding"/>
    <property type="evidence" value="ECO:0007669"/>
    <property type="project" value="InterPro"/>
</dbReference>
<dbReference type="AlphaFoldDB" id="A0A8T7M1H9"/>
<keyword evidence="9 13" id="KW-0234">DNA repair</keyword>
<dbReference type="Pfam" id="PF17757">
    <property type="entry name" value="UvrB_inter"/>
    <property type="match status" value="1"/>
</dbReference>
<organism evidence="16 18">
    <name type="scientific">Candidatus Chlorohelix allophototropha</name>
    <dbReference type="NCBI Taxonomy" id="3003348"/>
    <lineage>
        <taxon>Bacteria</taxon>
        <taxon>Bacillati</taxon>
        <taxon>Chloroflexota</taxon>
        <taxon>Chloroflexia</taxon>
        <taxon>Candidatus Chloroheliales</taxon>
        <taxon>Candidatus Chloroheliaceae</taxon>
        <taxon>Candidatus Chlorohelix</taxon>
    </lineage>
</organism>
<evidence type="ECO:0000256" key="2">
    <source>
        <dbReference type="ARBA" id="ARBA00022490"/>
    </source>
</evidence>
<dbReference type="NCBIfam" id="TIGR00580">
    <property type="entry name" value="mfd"/>
    <property type="match status" value="1"/>
</dbReference>
<dbReference type="EMBL" id="CP128399">
    <property type="protein sequence ID" value="WJW67734.1"/>
    <property type="molecule type" value="Genomic_DNA"/>
</dbReference>
<evidence type="ECO:0000256" key="13">
    <source>
        <dbReference type="HAMAP-Rule" id="MF_00969"/>
    </source>
</evidence>
<evidence type="ECO:0000313" key="19">
    <source>
        <dbReference type="Proteomes" id="UP001431572"/>
    </source>
</evidence>
<dbReference type="SMART" id="SM00982">
    <property type="entry name" value="TRCF"/>
    <property type="match status" value="1"/>
</dbReference>
<dbReference type="PANTHER" id="PTHR47964">
    <property type="entry name" value="ATP-DEPENDENT DNA HELICASE HOMOLOG RECG, CHLOROPLASTIC"/>
    <property type="match status" value="1"/>
</dbReference>
<dbReference type="SMART" id="SM00487">
    <property type="entry name" value="DEXDc"/>
    <property type="match status" value="1"/>
</dbReference>
<dbReference type="InterPro" id="IPR047112">
    <property type="entry name" value="RecG/Mfd"/>
</dbReference>
<comment type="function">
    <text evidence="13">Couples transcription and DNA repair by recognizing RNA polymerase (RNAP) stalled at DNA lesions. Mediates ATP-dependent release of RNAP and its truncated transcript from the DNA, and recruitment of nucleotide excision repair machinery to the damaged site.</text>
</comment>
<dbReference type="Gene3D" id="3.90.1150.50">
    <property type="entry name" value="Transcription-repair-coupling factor, D7 domain"/>
    <property type="match status" value="1"/>
</dbReference>
<dbReference type="SMART" id="SM01058">
    <property type="entry name" value="CarD_TRCF"/>
    <property type="match status" value="1"/>
</dbReference>
<dbReference type="Proteomes" id="UP000521676">
    <property type="component" value="Unassembled WGS sequence"/>
</dbReference>
<evidence type="ECO:0000256" key="11">
    <source>
        <dbReference type="ARBA" id="ARBA00061399"/>
    </source>
</evidence>
<evidence type="ECO:0000313" key="18">
    <source>
        <dbReference type="Proteomes" id="UP000521676"/>
    </source>
</evidence>
<keyword evidence="3 13" id="KW-0547">Nucleotide-binding</keyword>
<dbReference type="InterPro" id="IPR041471">
    <property type="entry name" value="UvrB_inter"/>
</dbReference>
<name>A0A8T7M1H9_9CHLR</name>
<protein>
    <recommendedName>
        <fullName evidence="12 13">Transcription-repair-coupling factor</fullName>
        <shortName evidence="13">TRCF</shortName>
        <ecNumber evidence="13">3.6.4.-</ecNumber>
    </recommendedName>
</protein>
<keyword evidence="19" id="KW-1185">Reference proteome</keyword>
<accession>A0A8T7M1H9</accession>
<dbReference type="PROSITE" id="PS51192">
    <property type="entry name" value="HELICASE_ATP_BIND_1"/>
    <property type="match status" value="1"/>
</dbReference>
<dbReference type="SUPFAM" id="SSF141259">
    <property type="entry name" value="CarD-like"/>
    <property type="match status" value="1"/>
</dbReference>
<dbReference type="EMBL" id="JACATZ010000001">
    <property type="protein sequence ID" value="NWJ45870.1"/>
    <property type="molecule type" value="Genomic_DNA"/>
</dbReference>
<dbReference type="GO" id="GO:0005737">
    <property type="term" value="C:cytoplasm"/>
    <property type="evidence" value="ECO:0007669"/>
    <property type="project" value="UniProtKB-SubCell"/>
</dbReference>
<dbReference type="EC" id="3.6.4.-" evidence="13"/>
<feature type="domain" description="Helicase C-terminal" evidence="15">
    <location>
        <begin position="849"/>
        <end position="1003"/>
    </location>
</feature>
<keyword evidence="8 13" id="KW-0238">DNA-binding</keyword>
<dbReference type="Pfam" id="PF02559">
    <property type="entry name" value="CarD_TRCF_RID"/>
    <property type="match status" value="1"/>
</dbReference>
<evidence type="ECO:0000256" key="8">
    <source>
        <dbReference type="ARBA" id="ARBA00023125"/>
    </source>
</evidence>
<dbReference type="SMART" id="SM00490">
    <property type="entry name" value="HELICc"/>
    <property type="match status" value="1"/>
</dbReference>
<dbReference type="InterPro" id="IPR014001">
    <property type="entry name" value="Helicase_ATP-bd"/>
</dbReference>
<keyword evidence="7 13" id="KW-0067">ATP-binding</keyword>
<dbReference type="RefSeq" id="WP_341469624.1">
    <property type="nucleotide sequence ID" value="NZ_CP128399.1"/>
</dbReference>
<feature type="domain" description="Helicase ATP-binding" evidence="14">
    <location>
        <begin position="667"/>
        <end position="828"/>
    </location>
</feature>
<evidence type="ECO:0000259" key="14">
    <source>
        <dbReference type="PROSITE" id="PS51192"/>
    </source>
</evidence>
<dbReference type="InterPro" id="IPR001650">
    <property type="entry name" value="Helicase_C-like"/>
</dbReference>
<dbReference type="GO" id="GO:0005524">
    <property type="term" value="F:ATP binding"/>
    <property type="evidence" value="ECO:0007669"/>
    <property type="project" value="UniProtKB-UniRule"/>
</dbReference>
<dbReference type="Proteomes" id="UP001431572">
    <property type="component" value="Chromosome 1"/>
</dbReference>
<gene>
    <name evidence="13 16" type="primary">mfd</name>
    <name evidence="16" type="ORF">HXX08_08330</name>
    <name evidence="17" type="ORF">OZ401_001009</name>
</gene>
<sequence length="1218" mass="137338">MSLNLAGLLPLITDTASFKRLVAELSAGNARVKVGGLSMAARPFFYAALQVYLKRPLLVIAARPAQARVLAEQISIYSQTPKSVLNWHTPDTMPYERIGLDPDISAGRLATLSALHYSNMQELAQLVVVSSAKALMLPTISPADFQSASFTLKKGQRIELNQLLRQLVRIGYNAESLVERPGQFSKRGGILDLFPSTATDPVRLELFGDEIESIRLFDTASQRSREQIEQFGINPPGEVPLWRSASVLEQLANIEIGELRSEVKEEWQRILSRLEEGDYFEGVEQFMPYFGENGQISNLTHHLPNGTLVIMDGEAQFEFAVEELVGQAESLRAEFERQGEMPIGLLRPYFNRAELESCVTAFTQLSVERADEADDRLFETARPIYTPTPATFSTNLDNFRNPPEYAGQTERLVEDTAEYLKTGQRVIIVSQQAERLLEQFEDHDLFPVLQKKGSANTLTAMPSPGSFNLLAGGLLSGWRAPELGAVVLTDREIYGWSKQVRRGTERAEGTRRTQSQREAFLRELKPGDYVVHVEHGIARYEGLVTFKPEGGQPGAVEREFLFLKYAENDKLYVPIEQVDRVLPFSSPGLAHPTLHRLGSGEWTRTKRKVRSAVEDIAKELLELYSQRAIRQRTPYSIDNSWQREMEDAFPYTETPDQLRAINDMKSDMESEHPMDRLICGDVGYGKTEVALRGAFKAVVDGKQVAVLVPTTILAQQHYQTFKQRLAGFPTNIEVLSRFRSKKEQDMVVERLRRGEVDIVIGTHRLLQKDIAIKNLGLLVIDEEQRFGVKHKERLKQLKHEVDVLTLSATPIPRTLYMSLTGVRDMSVIETPPEARLPVKTYVTAYNDSIVREVILRELERGGQVFFVHNRVQSIAQVAHHLKELVPHARIIVGHGQMEEHELERMMLDFTSGEADVLVCTTIIESGLDIPNANTLIIDNAIMYGLAQLYQLRGRVGRGANRGYAYFLYKPGTVMTEEAQKRLDTMLETQELGAGFKIAMRDLEIRGAGNLLGAEQSGHISAVGFELYVRLLEEAIEEAKGSEVRPIEALVDAPTVSLALPLPAFLPEEYVQDQAIRLDMYRKLAAPLKSSTQIRELMREMEERFGALPEPARNLIYLLDIKVLAIRAGIESIIEQEGEIFLRWSAPTLETEMRRKVSKQAQANTKPHPTGRANVDPRRLMKEFGEALRISPNQIRLNTRILKNNWQTRLKELLEELTG</sequence>
<dbReference type="SUPFAM" id="SSF143517">
    <property type="entry name" value="TRCF domain-like"/>
    <property type="match status" value="1"/>
</dbReference>
<evidence type="ECO:0000256" key="10">
    <source>
        <dbReference type="ARBA" id="ARBA00061104"/>
    </source>
</evidence>
<dbReference type="InterPro" id="IPR011545">
    <property type="entry name" value="DEAD/DEAH_box_helicase_dom"/>
</dbReference>
<dbReference type="GO" id="GO:0000716">
    <property type="term" value="P:transcription-coupled nucleotide-excision repair, DNA damage recognition"/>
    <property type="evidence" value="ECO:0007669"/>
    <property type="project" value="UniProtKB-UniRule"/>
</dbReference>
<dbReference type="Gene3D" id="2.40.10.170">
    <property type="match status" value="1"/>
</dbReference>
<dbReference type="GO" id="GO:0003678">
    <property type="term" value="F:DNA helicase activity"/>
    <property type="evidence" value="ECO:0007669"/>
    <property type="project" value="TreeGrafter"/>
</dbReference>
<comment type="similarity">
    <text evidence="11 13">In the C-terminal section; belongs to the helicase family. RecG subfamily.</text>
</comment>
<reference evidence="16 18" key="1">
    <citation type="submission" date="2020-06" db="EMBL/GenBank/DDBJ databases">
        <title>Anoxygenic phototrophic Chloroflexota member uses a Type I reaction center.</title>
        <authorList>
            <person name="Tsuji J.M."/>
            <person name="Shaw N.A."/>
            <person name="Nagashima S."/>
            <person name="Venkiteswaran J."/>
            <person name="Schiff S.L."/>
            <person name="Hanada S."/>
            <person name="Tank M."/>
            <person name="Neufeld J.D."/>
        </authorList>
    </citation>
    <scope>NUCLEOTIDE SEQUENCE [LARGE SCALE GENOMIC DNA]</scope>
    <source>
        <strain evidence="16">L227-S17</strain>
    </source>
</reference>
<dbReference type="HAMAP" id="MF_00969">
    <property type="entry name" value="TRCF"/>
    <property type="match status" value="1"/>
</dbReference>
<dbReference type="Gene3D" id="3.40.50.11180">
    <property type="match status" value="1"/>
</dbReference>
<dbReference type="FunFam" id="3.40.50.300:FF:000546">
    <property type="entry name" value="Transcription-repair-coupling factor"/>
    <property type="match status" value="1"/>
</dbReference>
<dbReference type="InterPro" id="IPR003711">
    <property type="entry name" value="CarD-like/TRCF_RID"/>
</dbReference>
<dbReference type="Pfam" id="PF00270">
    <property type="entry name" value="DEAD"/>
    <property type="match status" value="1"/>
</dbReference>